<gene>
    <name evidence="10 15" type="primary">purL</name>
    <name evidence="15" type="synonym">purI</name>
    <name evidence="15" type="ORF">GQF63_05480</name>
</gene>
<keyword evidence="9 10" id="KW-0315">Glutamine amidotransferase</keyword>
<feature type="domain" description="PurM-like C-terminal" evidence="11">
    <location>
        <begin position="781"/>
        <end position="906"/>
    </location>
</feature>
<evidence type="ECO:0000256" key="7">
    <source>
        <dbReference type="ARBA" id="ARBA00022840"/>
    </source>
</evidence>
<feature type="domain" description="Phosphoribosylformylglycinamidine synthase linker" evidence="12">
    <location>
        <begin position="122"/>
        <end position="171"/>
    </location>
</feature>
<dbReference type="InterPro" id="IPR036921">
    <property type="entry name" value="PurM-like_N_sf"/>
</dbReference>
<protein>
    <recommendedName>
        <fullName evidence="10">Phosphoribosylformylglycinamidine synthase</fullName>
        <shortName evidence="10">FGAM synthase</shortName>
        <shortName evidence="10">FGAMS</shortName>
        <ecNumber evidence="10">6.3.5.3</ecNumber>
    </recommendedName>
    <alternativeName>
        <fullName evidence="10">Formylglycinamide ribonucleotide amidotransferase</fullName>
        <shortName evidence="10">FGAR amidotransferase</shortName>
        <shortName evidence="10">FGAR-AT</shortName>
    </alternativeName>
</protein>
<dbReference type="InterPro" id="IPR040707">
    <property type="entry name" value="FGAR-AT_N"/>
</dbReference>
<dbReference type="Gene3D" id="3.40.50.880">
    <property type="match status" value="1"/>
</dbReference>
<dbReference type="PROSITE" id="PS51273">
    <property type="entry name" value="GATASE_TYPE_1"/>
    <property type="match status" value="1"/>
</dbReference>
<dbReference type="GO" id="GO:0005737">
    <property type="term" value="C:cytoplasm"/>
    <property type="evidence" value="ECO:0007669"/>
    <property type="project" value="UniProtKB-SubCell"/>
</dbReference>
<dbReference type="GO" id="GO:0005524">
    <property type="term" value="F:ATP binding"/>
    <property type="evidence" value="ECO:0007669"/>
    <property type="project" value="UniProtKB-UniRule"/>
</dbReference>
<dbReference type="SUPFAM" id="SSF55326">
    <property type="entry name" value="PurM N-terminal domain-like"/>
    <property type="match status" value="2"/>
</dbReference>
<keyword evidence="16" id="KW-1185">Reference proteome</keyword>
<dbReference type="PANTHER" id="PTHR10099">
    <property type="entry name" value="PHOSPHORIBOSYLFORMYLGLYCINAMIDINE SYNTHASE"/>
    <property type="match status" value="1"/>
</dbReference>
<comment type="catalytic activity">
    <reaction evidence="10">
        <text>N(2)-formyl-N(1)-(5-phospho-beta-D-ribosyl)glycinamide + L-glutamine + ATP + H2O = 2-formamido-N(1)-(5-O-phospho-beta-D-ribosyl)acetamidine + L-glutamate + ADP + phosphate + H(+)</text>
        <dbReference type="Rhea" id="RHEA:17129"/>
        <dbReference type="ChEBI" id="CHEBI:15377"/>
        <dbReference type="ChEBI" id="CHEBI:15378"/>
        <dbReference type="ChEBI" id="CHEBI:29985"/>
        <dbReference type="ChEBI" id="CHEBI:30616"/>
        <dbReference type="ChEBI" id="CHEBI:43474"/>
        <dbReference type="ChEBI" id="CHEBI:58359"/>
        <dbReference type="ChEBI" id="CHEBI:147286"/>
        <dbReference type="ChEBI" id="CHEBI:147287"/>
        <dbReference type="ChEBI" id="CHEBI:456216"/>
        <dbReference type="EC" id="6.3.5.3"/>
    </reaction>
</comment>
<dbReference type="FunFam" id="3.40.50.880:FF:000055">
    <property type="entry name" value="Phosphoribosylformylglycinamidine synthase"/>
    <property type="match status" value="1"/>
</dbReference>
<comment type="subcellular location">
    <subcellularLocation>
        <location evidence="10">Cytoplasm</location>
    </subcellularLocation>
</comment>
<feature type="binding site" evidence="10">
    <location>
        <position position="664"/>
    </location>
    <ligand>
        <name>Mg(2+)</name>
        <dbReference type="ChEBI" id="CHEBI:18420"/>
    </ligand>
</feature>
<feature type="domain" description="PurM-like C-terminal" evidence="11">
    <location>
        <begin position="380"/>
        <end position="535"/>
    </location>
</feature>
<dbReference type="Pfam" id="PF18076">
    <property type="entry name" value="FGAR-AT_N"/>
    <property type="match status" value="1"/>
</dbReference>
<evidence type="ECO:0000256" key="6">
    <source>
        <dbReference type="ARBA" id="ARBA00022755"/>
    </source>
</evidence>
<keyword evidence="7 10" id="KW-0067">ATP-binding</keyword>
<evidence type="ECO:0000313" key="15">
    <source>
        <dbReference type="EMBL" id="MVZ61467.1"/>
    </source>
</evidence>
<keyword evidence="10" id="KW-0963">Cytoplasm</keyword>
<feature type="binding site" evidence="10">
    <location>
        <position position="668"/>
    </location>
    <ligand>
        <name>Mg(2+)</name>
        <dbReference type="ChEBI" id="CHEBI:18420"/>
    </ligand>
</feature>
<dbReference type="InterPro" id="IPR041609">
    <property type="entry name" value="PurL_linker"/>
</dbReference>
<keyword evidence="8 10" id="KW-0460">Magnesium</keyword>
<dbReference type="InterPro" id="IPR036604">
    <property type="entry name" value="PurS-like_sf"/>
</dbReference>
<dbReference type="InterPro" id="IPR010073">
    <property type="entry name" value="PurL_large"/>
</dbReference>
<dbReference type="SUPFAM" id="SSF52317">
    <property type="entry name" value="Class I glutamine amidotransferase-like"/>
    <property type="match status" value="1"/>
</dbReference>
<organism evidence="15 16">
    <name type="scientific">Sphingobacterium humi</name>
    <dbReference type="NCBI Taxonomy" id="1796905"/>
    <lineage>
        <taxon>Bacteria</taxon>
        <taxon>Pseudomonadati</taxon>
        <taxon>Bacteroidota</taxon>
        <taxon>Sphingobacteriia</taxon>
        <taxon>Sphingobacteriales</taxon>
        <taxon>Sphingobacteriaceae</taxon>
        <taxon>Sphingobacterium</taxon>
    </lineage>
</organism>
<keyword evidence="3 10" id="KW-0436">Ligase</keyword>
<name>A0A6N8KWJ0_9SPHI</name>
<dbReference type="EMBL" id="WSQA01000003">
    <property type="protein sequence ID" value="MVZ61467.1"/>
    <property type="molecule type" value="Genomic_DNA"/>
</dbReference>
<evidence type="ECO:0000256" key="10">
    <source>
        <dbReference type="HAMAP-Rule" id="MF_00419"/>
    </source>
</evidence>
<feature type="binding site" evidence="10">
    <location>
        <begin position="260"/>
        <end position="271"/>
    </location>
    <ligand>
        <name>ATP</name>
        <dbReference type="ChEBI" id="CHEBI:30616"/>
    </ligand>
</feature>
<dbReference type="Pfam" id="PF22689">
    <property type="entry name" value="FGAR-AT_PurM_N-like"/>
    <property type="match status" value="1"/>
</dbReference>
<dbReference type="SUPFAM" id="SSF109736">
    <property type="entry name" value="FGAM synthase PurL, linker domain"/>
    <property type="match status" value="1"/>
</dbReference>
<dbReference type="Pfam" id="PF02769">
    <property type="entry name" value="AIRS_C"/>
    <property type="match status" value="2"/>
</dbReference>
<dbReference type="InterPro" id="IPR010918">
    <property type="entry name" value="PurM-like_C_dom"/>
</dbReference>
<dbReference type="Proteomes" id="UP000435036">
    <property type="component" value="Unassembled WGS sequence"/>
</dbReference>
<dbReference type="GO" id="GO:0046872">
    <property type="term" value="F:metal ion binding"/>
    <property type="evidence" value="ECO:0007669"/>
    <property type="project" value="UniProtKB-KW"/>
</dbReference>
<dbReference type="RefSeq" id="WP_160368110.1">
    <property type="nucleotide sequence ID" value="NZ_WSQA01000003.1"/>
</dbReference>
<sequence>MIHFFVNQSNSVYAVQTQKDLSTEDISKLNWLFGNATKLNEQALNDYYVGPRAAMVTPWSTNAVEITQNMGIEGLIRIEEFQPVSAEFTDFDPMISQKYSALTQDMYTINISPEPILAIDDIAAYNQSEGLALSPEEVDYLNALADKIGRKLTDSEVFAFSQANSEHCRHKIFNGTFVIDGEEQPTSLFKLIKKTSETNPNGIVSAYKDNVAFVKGPRVTQFAPKSADQPDFYEEKEFDSVISLKAETHNFPTTVEPFSGAATGSGGEIRDRLAGGQGSLPLAGTAIYMTAYSRLLADRPWEKGMEERKWLYQTPMDILIKASNGASDFGNKFGQPLITGSVLTFEHEEDGRKLGYDKVIMQAGGIGYGKLDQAKKHKPEAGDKIVILGGENYRIGMGGAAVSSADTGAFGSGIELNAIQRSNPEMQKRAANAIRAFVESNHNPIVSIHDHGAGGHLNCLSELVEDTGGLIDLDKLPVGDPTLSAKEIIGNESQERMGLVIAEADIEKLKAVADRERAPMYAVGDVTNDHRFTFQSESTGEKPMDYALADFFGSSPKTVMNDKKLTRNYSDLTYQVSEVPAYLNQVLQLEAVAAKDWLTNKVDRCVGGRVAKQQCVGPLQLPLNNVGVMALDYKSKEGIATTVGHSPLTALVDPVAGSRNAIAESLSNLVFAPIQQGLQGVSLSANWMWACNNEGEDARLYQAVKGCSDFAIALGINIPTGKDSLSMKQKYPNGENVIAPGTVIISAAGNCTDINKVVEPVLQKDAGSIYYINLSKDCFKLGGSSFAQVNNKIGSEVPTVKDANYFANAFNSIQELVVDGQIAAGHDVGSGGLITSLLEMCFADVNLAANYDLSALNEADTVKALFNENIAVILQAKDDSSFEKFMADAQIDAVKIGQAIAGTTVSIKNQNDSFSFDVAETRDTWYKTSYLLDQKQSKNGTADARFQNYKNQPLQFNLPAHFDGKKPQIDASKPRPKAAIIREKGSNSEREMANAMYLAGFDVKDVHMTDLISGRETLEDIQFIGAVGGFSNSDVLGSAKGWAGAFLYNEKAKNALENFFARPDTLSVGICNGCQLFMELELINPDHEVHGKMGHNTSQKHESNFVSVKVQENNSIMLSTLAGSTLGVWISHGEGKFNLPYAEDQYQIVAKYGYQEYPHNPNGSAFNTAMMCDKTGRHLVTMPHIERSIFQWNWANYPKGRQDEVSPWLEAFVNARKWIENQSK</sequence>
<reference evidence="15 16" key="1">
    <citation type="submission" date="2019-12" db="EMBL/GenBank/DDBJ databases">
        <authorList>
            <person name="Dong K."/>
        </authorList>
    </citation>
    <scope>NUCLEOTIDE SEQUENCE [LARGE SCALE GENOMIC DNA]</scope>
    <source>
        <strain evidence="15 16">JCM 31225</strain>
    </source>
</reference>
<dbReference type="InterPro" id="IPR029062">
    <property type="entry name" value="Class_I_gatase-like"/>
</dbReference>
<dbReference type="EC" id="6.3.5.3" evidence="10"/>
<comment type="caution">
    <text evidence="10">Lacks conserved residue(s) required for the propagation of feature annotation.</text>
</comment>
<dbReference type="GO" id="GO:0004642">
    <property type="term" value="F:phosphoribosylformylglycinamidine synthase activity"/>
    <property type="evidence" value="ECO:0007669"/>
    <property type="project" value="UniProtKB-UniRule"/>
</dbReference>
<evidence type="ECO:0000256" key="3">
    <source>
        <dbReference type="ARBA" id="ARBA00022598"/>
    </source>
</evidence>
<evidence type="ECO:0000256" key="8">
    <source>
        <dbReference type="ARBA" id="ARBA00022842"/>
    </source>
</evidence>
<comment type="pathway">
    <text evidence="1 10">Purine metabolism; IMP biosynthesis via de novo pathway; 5-amino-1-(5-phospho-D-ribosyl)imidazole from N(2)-formyl-N(1)-(5-phospho-D-ribosyl)glycinamide: step 1/2.</text>
</comment>
<comment type="caution">
    <text evidence="15">The sequence shown here is derived from an EMBL/GenBank/DDBJ whole genome shotgun (WGS) entry which is preliminary data.</text>
</comment>
<keyword evidence="6 10" id="KW-0658">Purine biosynthesis</keyword>
<keyword evidence="4 10" id="KW-0479">Metal-binding</keyword>
<evidence type="ECO:0000313" key="16">
    <source>
        <dbReference type="Proteomes" id="UP000435036"/>
    </source>
</evidence>
<feature type="active site" evidence="10">
    <location>
        <position position="1184"/>
    </location>
</feature>
<comment type="function">
    <text evidence="10">Phosphoribosylformylglycinamidine synthase involved in the purines biosynthetic pathway. Catalyzes the ATP-dependent conversion of formylglycinamide ribonucleotide (FGAR) and glutamine to yield formylglycinamidine ribonucleotide (FGAM) and glutamate.</text>
</comment>
<evidence type="ECO:0000256" key="2">
    <source>
        <dbReference type="ARBA" id="ARBA00008608"/>
    </source>
</evidence>
<evidence type="ECO:0000256" key="5">
    <source>
        <dbReference type="ARBA" id="ARBA00022741"/>
    </source>
</evidence>
<evidence type="ECO:0000256" key="1">
    <source>
        <dbReference type="ARBA" id="ARBA00004920"/>
    </source>
</evidence>
<evidence type="ECO:0000259" key="11">
    <source>
        <dbReference type="Pfam" id="PF02769"/>
    </source>
</evidence>
<dbReference type="SMART" id="SM01211">
    <property type="entry name" value="GATase_5"/>
    <property type="match status" value="1"/>
</dbReference>
<evidence type="ECO:0000259" key="14">
    <source>
        <dbReference type="Pfam" id="PF22689"/>
    </source>
</evidence>
<dbReference type="NCBIfam" id="NF003672">
    <property type="entry name" value="PRK05297.1"/>
    <property type="match status" value="1"/>
</dbReference>
<dbReference type="Gene3D" id="1.10.8.750">
    <property type="entry name" value="Phosphoribosylformylglycinamidine synthase, linker domain"/>
    <property type="match status" value="1"/>
</dbReference>
<dbReference type="HAMAP" id="MF_00419">
    <property type="entry name" value="PurL_1"/>
    <property type="match status" value="1"/>
</dbReference>
<feature type="domain" description="Phosphoribosylformylglycinamidine synthase N-terminal" evidence="13">
    <location>
        <begin position="11"/>
        <end position="108"/>
    </location>
</feature>
<evidence type="ECO:0000259" key="12">
    <source>
        <dbReference type="Pfam" id="PF18072"/>
    </source>
</evidence>
<evidence type="ECO:0000259" key="13">
    <source>
        <dbReference type="Pfam" id="PF18076"/>
    </source>
</evidence>
<evidence type="ECO:0000256" key="4">
    <source>
        <dbReference type="ARBA" id="ARBA00022723"/>
    </source>
</evidence>
<keyword evidence="5 10" id="KW-0547">Nucleotide-binding</keyword>
<dbReference type="Pfam" id="PF13507">
    <property type="entry name" value="GATase_5"/>
    <property type="match status" value="1"/>
</dbReference>
<feature type="active site" evidence="10">
    <location>
        <position position="1186"/>
    </location>
</feature>
<dbReference type="Pfam" id="PF18072">
    <property type="entry name" value="FGAR-AT_linker"/>
    <property type="match status" value="1"/>
</dbReference>
<proteinExistence type="inferred from homology"/>
<dbReference type="SUPFAM" id="SSF56042">
    <property type="entry name" value="PurM C-terminal domain-like"/>
    <property type="match status" value="2"/>
</dbReference>
<feature type="binding site" evidence="10">
    <location>
        <position position="827"/>
    </location>
    <ligand>
        <name>Mg(2+)</name>
        <dbReference type="ChEBI" id="CHEBI:18420"/>
    </ligand>
</feature>
<dbReference type="CDD" id="cd02204">
    <property type="entry name" value="PurL_repeat2"/>
    <property type="match status" value="1"/>
</dbReference>
<dbReference type="GO" id="GO:0006189">
    <property type="term" value="P:'de novo' IMP biosynthetic process"/>
    <property type="evidence" value="ECO:0007669"/>
    <property type="project" value="UniProtKB-UniRule"/>
</dbReference>
<dbReference type="UniPathway" id="UPA00074">
    <property type="reaction ID" value="UER00128"/>
</dbReference>
<dbReference type="OrthoDB" id="9804441at2"/>
<dbReference type="Gene3D" id="3.90.650.10">
    <property type="entry name" value="PurM-like C-terminal domain"/>
    <property type="match status" value="2"/>
</dbReference>
<feature type="domain" description="FGAR-AT PurM N-terminal-like" evidence="14">
    <location>
        <begin position="595"/>
        <end position="748"/>
    </location>
</feature>
<accession>A0A6N8KWJ0</accession>
<comment type="subunit">
    <text evidence="10">Monomer.</text>
</comment>
<dbReference type="Gene3D" id="3.30.1330.10">
    <property type="entry name" value="PurM-like, N-terminal domain"/>
    <property type="match status" value="2"/>
</dbReference>
<evidence type="ECO:0000256" key="9">
    <source>
        <dbReference type="ARBA" id="ARBA00022962"/>
    </source>
</evidence>
<dbReference type="AlphaFoldDB" id="A0A6N8KWJ0"/>
<dbReference type="InterPro" id="IPR055181">
    <property type="entry name" value="FGAR-AT_PurM_N-like"/>
</dbReference>
<dbReference type="PANTHER" id="PTHR10099:SF1">
    <property type="entry name" value="PHOSPHORIBOSYLFORMYLGLYCINAMIDINE SYNTHASE"/>
    <property type="match status" value="1"/>
</dbReference>
<dbReference type="SUPFAM" id="SSF82697">
    <property type="entry name" value="PurS-like"/>
    <property type="match status" value="1"/>
</dbReference>
<comment type="similarity">
    <text evidence="2 10">In the N-terminal section; belongs to the FGAMS family.</text>
</comment>
<dbReference type="InterPro" id="IPR036676">
    <property type="entry name" value="PurM-like_C_sf"/>
</dbReference>
<feature type="active site" description="Nucleophile" evidence="10">
    <location>
        <position position="1071"/>
    </location>
</feature>